<dbReference type="InterPro" id="IPR000719">
    <property type="entry name" value="Prot_kinase_dom"/>
</dbReference>
<gene>
    <name evidence="2" type="ORF">EST38_g3590</name>
</gene>
<dbReference type="GO" id="GO:0005524">
    <property type="term" value="F:ATP binding"/>
    <property type="evidence" value="ECO:0007669"/>
    <property type="project" value="InterPro"/>
</dbReference>
<dbReference type="AlphaFoldDB" id="A0A4Q2DRX1"/>
<dbReference type="InterPro" id="IPR011009">
    <property type="entry name" value="Kinase-like_dom_sf"/>
</dbReference>
<evidence type="ECO:0000259" key="1">
    <source>
        <dbReference type="PROSITE" id="PS50011"/>
    </source>
</evidence>
<reference evidence="2 3" key="1">
    <citation type="submission" date="2019-01" db="EMBL/GenBank/DDBJ databases">
        <title>Draft genome sequence of Psathyrella aberdarensis IHI B618.</title>
        <authorList>
            <person name="Buettner E."/>
            <person name="Kellner H."/>
        </authorList>
    </citation>
    <scope>NUCLEOTIDE SEQUENCE [LARGE SCALE GENOMIC DNA]</scope>
    <source>
        <strain evidence="2 3">IHI B618</strain>
    </source>
</reference>
<dbReference type="Gene3D" id="1.10.510.10">
    <property type="entry name" value="Transferase(Phosphotransferase) domain 1"/>
    <property type="match status" value="1"/>
</dbReference>
<dbReference type="Pfam" id="PF00069">
    <property type="entry name" value="Pkinase"/>
    <property type="match status" value="1"/>
</dbReference>
<proteinExistence type="predicted"/>
<accession>A0A4Q2DRX1</accession>
<name>A0A4Q2DRX1_9AGAR</name>
<dbReference type="SUPFAM" id="SSF56112">
    <property type="entry name" value="Protein kinase-like (PK-like)"/>
    <property type="match status" value="1"/>
</dbReference>
<evidence type="ECO:0000313" key="3">
    <source>
        <dbReference type="Proteomes" id="UP000290288"/>
    </source>
</evidence>
<dbReference type="GO" id="GO:0004672">
    <property type="term" value="F:protein kinase activity"/>
    <property type="evidence" value="ECO:0007669"/>
    <property type="project" value="InterPro"/>
</dbReference>
<protein>
    <recommendedName>
        <fullName evidence="1">Protein kinase domain-containing protein</fullName>
    </recommendedName>
</protein>
<dbReference type="STRING" id="2316362.A0A4Q2DRX1"/>
<dbReference type="InterPro" id="IPR050235">
    <property type="entry name" value="CK1_Ser-Thr_kinase"/>
</dbReference>
<keyword evidence="3" id="KW-1185">Reference proteome</keyword>
<dbReference type="OrthoDB" id="5579860at2759"/>
<sequence>MVLESGTYKGFCWILVQNAGVSLPQIFGQAGFWFLSDDSLGHVSAWIISGALKCLQAIHSQNIIHCDIHPANVTICHTPLDIAVRIIDFGGAVEEGGTTDHINYDFASAYRCEPKNHPPTRADDIVSLAFMAIWMLKGTLPWNDLISDGSPTDLQQLIQCKQRPPESMTAGLDPAIQRFVAYALALPPSTPFDEIDYQSHIKALRRYSAREFTEARLRVWKPLRPGVTGK</sequence>
<organism evidence="2 3">
    <name type="scientific">Candolleomyces aberdarensis</name>
    <dbReference type="NCBI Taxonomy" id="2316362"/>
    <lineage>
        <taxon>Eukaryota</taxon>
        <taxon>Fungi</taxon>
        <taxon>Dikarya</taxon>
        <taxon>Basidiomycota</taxon>
        <taxon>Agaricomycotina</taxon>
        <taxon>Agaricomycetes</taxon>
        <taxon>Agaricomycetidae</taxon>
        <taxon>Agaricales</taxon>
        <taxon>Agaricineae</taxon>
        <taxon>Psathyrellaceae</taxon>
        <taxon>Candolleomyces</taxon>
    </lineage>
</organism>
<feature type="domain" description="Protein kinase" evidence="1">
    <location>
        <begin position="1"/>
        <end position="203"/>
    </location>
</feature>
<evidence type="ECO:0000313" key="2">
    <source>
        <dbReference type="EMBL" id="RXW22271.1"/>
    </source>
</evidence>
<dbReference type="PANTHER" id="PTHR11909">
    <property type="entry name" value="CASEIN KINASE-RELATED"/>
    <property type="match status" value="1"/>
</dbReference>
<dbReference type="Proteomes" id="UP000290288">
    <property type="component" value="Unassembled WGS sequence"/>
</dbReference>
<dbReference type="PROSITE" id="PS50011">
    <property type="entry name" value="PROTEIN_KINASE_DOM"/>
    <property type="match status" value="1"/>
</dbReference>
<dbReference type="EMBL" id="SDEE01000077">
    <property type="protein sequence ID" value="RXW22271.1"/>
    <property type="molecule type" value="Genomic_DNA"/>
</dbReference>
<comment type="caution">
    <text evidence="2">The sequence shown here is derived from an EMBL/GenBank/DDBJ whole genome shotgun (WGS) entry which is preliminary data.</text>
</comment>